<dbReference type="OrthoDB" id="10553719at2759"/>
<dbReference type="AlphaFoldDB" id="A0A2N5W6M9"/>
<feature type="region of interest" description="Disordered" evidence="1">
    <location>
        <begin position="1"/>
        <end position="22"/>
    </location>
</feature>
<feature type="compositionally biased region" description="Basic and acidic residues" evidence="1">
    <location>
        <begin position="170"/>
        <end position="183"/>
    </location>
</feature>
<name>A0A2N5W6M9_9BASI</name>
<comment type="caution">
    <text evidence="2">The sequence shown here is derived from an EMBL/GenBank/DDBJ whole genome shotgun (WGS) entry which is preliminary data.</text>
</comment>
<feature type="region of interest" description="Disordered" evidence="1">
    <location>
        <begin position="90"/>
        <end position="183"/>
    </location>
</feature>
<dbReference type="STRING" id="200324.A0A2N5W6M9"/>
<protein>
    <submittedName>
        <fullName evidence="2">Uncharacterized protein</fullName>
    </submittedName>
</protein>
<accession>A0A2N5W6M9</accession>
<dbReference type="Proteomes" id="UP000235388">
    <property type="component" value="Unassembled WGS sequence"/>
</dbReference>
<evidence type="ECO:0000256" key="1">
    <source>
        <dbReference type="SAM" id="MobiDB-lite"/>
    </source>
</evidence>
<organism evidence="2 3">
    <name type="scientific">Puccinia coronata f. sp. avenae</name>
    <dbReference type="NCBI Taxonomy" id="200324"/>
    <lineage>
        <taxon>Eukaryota</taxon>
        <taxon>Fungi</taxon>
        <taxon>Dikarya</taxon>
        <taxon>Basidiomycota</taxon>
        <taxon>Pucciniomycotina</taxon>
        <taxon>Pucciniomycetes</taxon>
        <taxon>Pucciniales</taxon>
        <taxon>Pucciniaceae</taxon>
        <taxon>Puccinia</taxon>
    </lineage>
</organism>
<evidence type="ECO:0000313" key="3">
    <source>
        <dbReference type="Proteomes" id="UP000235388"/>
    </source>
</evidence>
<proteinExistence type="predicted"/>
<feature type="compositionally biased region" description="Basic residues" evidence="1">
    <location>
        <begin position="151"/>
        <end position="161"/>
    </location>
</feature>
<keyword evidence="3" id="KW-1185">Reference proteome</keyword>
<gene>
    <name evidence="2" type="ORF">PCANC_01049</name>
</gene>
<reference evidence="2 3" key="1">
    <citation type="submission" date="2017-11" db="EMBL/GenBank/DDBJ databases">
        <title>De novo assembly and phasing of dikaryotic genomes from two isolates of Puccinia coronata f. sp. avenae, the causal agent of oat crown rust.</title>
        <authorList>
            <person name="Miller M.E."/>
            <person name="Zhang Y."/>
            <person name="Omidvar V."/>
            <person name="Sperschneider J."/>
            <person name="Schwessinger B."/>
            <person name="Raley C."/>
            <person name="Palmer J.M."/>
            <person name="Garnica D."/>
            <person name="Upadhyaya N."/>
            <person name="Rathjen J."/>
            <person name="Taylor J.M."/>
            <person name="Park R.F."/>
            <person name="Dodds P.N."/>
            <person name="Hirsch C.D."/>
            <person name="Kianian S.F."/>
            <person name="Figueroa M."/>
        </authorList>
    </citation>
    <scope>NUCLEOTIDE SEQUENCE [LARGE SCALE GENOMIC DNA]</scope>
    <source>
        <strain evidence="2">12NC29</strain>
    </source>
</reference>
<evidence type="ECO:0000313" key="2">
    <source>
        <dbReference type="EMBL" id="PLW57899.1"/>
    </source>
</evidence>
<dbReference type="EMBL" id="PGCJ01000007">
    <property type="protein sequence ID" value="PLW57899.1"/>
    <property type="molecule type" value="Genomic_DNA"/>
</dbReference>
<feature type="compositionally biased region" description="Basic and acidic residues" evidence="1">
    <location>
        <begin position="139"/>
        <end position="149"/>
    </location>
</feature>
<sequence>MPVGPQGLHSQTNQPPPASRLDQHLANRVAGQSLMPLATLPRWSEEPRVFQQVSLSSENPAKIQRAIFILLSPHAKQTAKERLCGREQFDKLAGEARSQPRSNGFPSSHEHLVDPSAEMHQQKKSSTLSHHPPWSSKSNKTEKSDELPNPKKMKFLSHHRPSSPPSRSSLLDHGKEQEINDKA</sequence>